<proteinExistence type="predicted"/>
<name>A0A518KC88_9BACT</name>
<evidence type="ECO:0000313" key="2">
    <source>
        <dbReference type="Proteomes" id="UP000316426"/>
    </source>
</evidence>
<sequence length="95" mass="10757">MPVKVPKFCHFKPCNLACVWIIPERRIYLGQWRSAEAQERYVEVMLRLLLGIEVTEAPTLGGANSLPAPMVTVRQLADRLIADARDYYVRDGVAV</sequence>
<gene>
    <name evidence="1" type="ORF">Spa11_36280</name>
</gene>
<dbReference type="RefSeq" id="WP_145114660.1">
    <property type="nucleotide sequence ID" value="NZ_CP036349.1"/>
</dbReference>
<dbReference type="Proteomes" id="UP000316426">
    <property type="component" value="Chromosome"/>
</dbReference>
<organism evidence="1 2">
    <name type="scientific">Botrimarina mediterranea</name>
    <dbReference type="NCBI Taxonomy" id="2528022"/>
    <lineage>
        <taxon>Bacteria</taxon>
        <taxon>Pseudomonadati</taxon>
        <taxon>Planctomycetota</taxon>
        <taxon>Planctomycetia</taxon>
        <taxon>Pirellulales</taxon>
        <taxon>Lacipirellulaceae</taxon>
        <taxon>Botrimarina</taxon>
    </lineage>
</organism>
<accession>A0A518KC88</accession>
<dbReference type="KEGG" id="bmei:Spa11_36280"/>
<dbReference type="AlphaFoldDB" id="A0A518KC88"/>
<reference evidence="1 2" key="1">
    <citation type="submission" date="2019-02" db="EMBL/GenBank/DDBJ databases">
        <title>Deep-cultivation of Planctomycetes and their phenomic and genomic characterization uncovers novel biology.</title>
        <authorList>
            <person name="Wiegand S."/>
            <person name="Jogler M."/>
            <person name="Boedeker C."/>
            <person name="Pinto D."/>
            <person name="Vollmers J."/>
            <person name="Rivas-Marin E."/>
            <person name="Kohn T."/>
            <person name="Peeters S.H."/>
            <person name="Heuer A."/>
            <person name="Rast P."/>
            <person name="Oberbeckmann S."/>
            <person name="Bunk B."/>
            <person name="Jeske O."/>
            <person name="Meyerdierks A."/>
            <person name="Storesund J.E."/>
            <person name="Kallscheuer N."/>
            <person name="Luecker S."/>
            <person name="Lage O.M."/>
            <person name="Pohl T."/>
            <person name="Merkel B.J."/>
            <person name="Hornburger P."/>
            <person name="Mueller R.-W."/>
            <person name="Bruemmer F."/>
            <person name="Labrenz M."/>
            <person name="Spormann A.M."/>
            <person name="Op den Camp H."/>
            <person name="Overmann J."/>
            <person name="Amann R."/>
            <person name="Jetten M.S.M."/>
            <person name="Mascher T."/>
            <person name="Medema M.H."/>
            <person name="Devos D.P."/>
            <person name="Kaster A.-K."/>
            <person name="Ovreas L."/>
            <person name="Rohde M."/>
            <person name="Galperin M.Y."/>
            <person name="Jogler C."/>
        </authorList>
    </citation>
    <scope>NUCLEOTIDE SEQUENCE [LARGE SCALE GENOMIC DNA]</scope>
    <source>
        <strain evidence="1 2">Spa11</strain>
    </source>
</reference>
<dbReference type="EMBL" id="CP036349">
    <property type="protein sequence ID" value="QDV75411.1"/>
    <property type="molecule type" value="Genomic_DNA"/>
</dbReference>
<keyword evidence="2" id="KW-1185">Reference proteome</keyword>
<evidence type="ECO:0000313" key="1">
    <source>
        <dbReference type="EMBL" id="QDV75411.1"/>
    </source>
</evidence>
<protein>
    <submittedName>
        <fullName evidence="1">Uncharacterized protein</fullName>
    </submittedName>
</protein>